<dbReference type="CDD" id="cd18186">
    <property type="entry name" value="BTB_POZ_ZBTB_KLHL-like"/>
    <property type="match status" value="1"/>
</dbReference>
<reference evidence="2 3" key="1">
    <citation type="submission" date="2021-08" db="EMBL/GenBank/DDBJ databases">
        <title>Draft Genome Sequence of Phanerochaete sordida strain YK-624.</title>
        <authorList>
            <person name="Mori T."/>
            <person name="Dohra H."/>
            <person name="Suzuki T."/>
            <person name="Kawagishi H."/>
            <person name="Hirai H."/>
        </authorList>
    </citation>
    <scope>NUCLEOTIDE SEQUENCE [LARGE SCALE GENOMIC DNA]</scope>
    <source>
        <strain evidence="2 3">YK-624</strain>
    </source>
</reference>
<organism evidence="2 3">
    <name type="scientific">Phanerochaete sordida</name>
    <dbReference type="NCBI Taxonomy" id="48140"/>
    <lineage>
        <taxon>Eukaryota</taxon>
        <taxon>Fungi</taxon>
        <taxon>Dikarya</taxon>
        <taxon>Basidiomycota</taxon>
        <taxon>Agaricomycotina</taxon>
        <taxon>Agaricomycetes</taxon>
        <taxon>Polyporales</taxon>
        <taxon>Phanerochaetaceae</taxon>
        <taxon>Phanerochaete</taxon>
    </lineage>
</organism>
<keyword evidence="3" id="KW-1185">Reference proteome</keyword>
<dbReference type="EMBL" id="BPQB01000030">
    <property type="protein sequence ID" value="GJE93098.1"/>
    <property type="molecule type" value="Genomic_DNA"/>
</dbReference>
<protein>
    <recommendedName>
        <fullName evidence="4">BTB domain-containing protein</fullName>
    </recommendedName>
</protein>
<proteinExistence type="predicted"/>
<evidence type="ECO:0000313" key="3">
    <source>
        <dbReference type="Proteomes" id="UP000703269"/>
    </source>
</evidence>
<comment type="caution">
    <text evidence="2">The sequence shown here is derived from an EMBL/GenBank/DDBJ whole genome shotgun (WGS) entry which is preliminary data.</text>
</comment>
<sequence length="386" mass="44031">MPSENEGGPFQKKQRTNEVDASNPAARELTRDEIVWFDDGNIVVRAGPGCTGDGPVYGFKCHRSILSSKSYALEAMFGLPSSYCPSLDGVPVVDFPDPWEDVRDFLRMMYGSLRIPVHRRCEPTAKMVGGALRLAVKYDAPEMIKPLREVLERDWPNSYQLWADIEEQSQVLKTVIEEECEEKCTLYDVNAFVPDPASVVRLAQDLRIGTVLRAAWYELSRSHTQGSEPYDDDHTLCWAEWNERRSTDVSVLDIDDMKRLLVGRERIRDMTAEALRELANDELFLDVAVYDDPDNPPSEFHPACNERARACLKRLTSGETFLEGAGDPMGLLLRLHRELRGSDTVCKDCSSHLTWYIRHLCERIWDKLEDVFELQRLDIDLDDTGP</sequence>
<evidence type="ECO:0000256" key="1">
    <source>
        <dbReference type="SAM" id="MobiDB-lite"/>
    </source>
</evidence>
<dbReference type="InterPro" id="IPR011333">
    <property type="entry name" value="SKP1/BTB/POZ_sf"/>
</dbReference>
<dbReference type="Proteomes" id="UP000703269">
    <property type="component" value="Unassembled WGS sequence"/>
</dbReference>
<feature type="region of interest" description="Disordered" evidence="1">
    <location>
        <begin position="1"/>
        <end position="24"/>
    </location>
</feature>
<name>A0A9P3GDW0_9APHY</name>
<dbReference type="OrthoDB" id="3218112at2759"/>
<evidence type="ECO:0000313" key="2">
    <source>
        <dbReference type="EMBL" id="GJE93098.1"/>
    </source>
</evidence>
<gene>
    <name evidence="2" type="ORF">PsYK624_092570</name>
</gene>
<dbReference type="AlphaFoldDB" id="A0A9P3GDW0"/>
<accession>A0A9P3GDW0</accession>
<dbReference type="Gene3D" id="3.30.710.10">
    <property type="entry name" value="Potassium Channel Kv1.1, Chain A"/>
    <property type="match status" value="1"/>
</dbReference>
<evidence type="ECO:0008006" key="4">
    <source>
        <dbReference type="Google" id="ProtNLM"/>
    </source>
</evidence>